<feature type="transmembrane region" description="Helical" evidence="1">
    <location>
        <begin position="116"/>
        <end position="133"/>
    </location>
</feature>
<evidence type="ECO:0000313" key="3">
    <source>
        <dbReference type="Proteomes" id="UP001596481"/>
    </source>
</evidence>
<comment type="caution">
    <text evidence="2">The sequence shown here is derived from an EMBL/GenBank/DDBJ whole genome shotgun (WGS) entry which is preliminary data.</text>
</comment>
<keyword evidence="1" id="KW-0472">Membrane</keyword>
<feature type="transmembrane region" description="Helical" evidence="1">
    <location>
        <begin position="77"/>
        <end position="96"/>
    </location>
</feature>
<dbReference type="Pfam" id="PF24416">
    <property type="entry name" value="DUF7548"/>
    <property type="match status" value="1"/>
</dbReference>
<proteinExistence type="predicted"/>
<keyword evidence="1" id="KW-1133">Transmembrane helix</keyword>
<keyword evidence="3" id="KW-1185">Reference proteome</keyword>
<dbReference type="InterPro" id="IPR055970">
    <property type="entry name" value="DUF7548"/>
</dbReference>
<reference evidence="2 3" key="1">
    <citation type="journal article" date="2019" name="Int. J. Syst. Evol. Microbiol.">
        <title>The Global Catalogue of Microorganisms (GCM) 10K type strain sequencing project: providing services to taxonomists for standard genome sequencing and annotation.</title>
        <authorList>
            <consortium name="The Broad Institute Genomics Platform"/>
            <consortium name="The Broad Institute Genome Sequencing Center for Infectious Disease"/>
            <person name="Wu L."/>
            <person name="Ma J."/>
        </authorList>
    </citation>
    <scope>NUCLEOTIDE SEQUENCE [LARGE SCALE GENOMIC DNA]</scope>
    <source>
        <strain evidence="2 3">DSM 29988</strain>
    </source>
</reference>
<dbReference type="AlphaFoldDB" id="A0ABD5ZGK6"/>
<dbReference type="RefSeq" id="WP_390223517.1">
    <property type="nucleotide sequence ID" value="NZ_JBHTAA010000005.1"/>
</dbReference>
<dbReference type="EMBL" id="JBHTAA010000005">
    <property type="protein sequence ID" value="MFC7204100.1"/>
    <property type="molecule type" value="Genomic_DNA"/>
</dbReference>
<organism evidence="2 3">
    <name type="scientific">Haloferax namakaokahaiae</name>
    <dbReference type="NCBI Taxonomy" id="1748331"/>
    <lineage>
        <taxon>Archaea</taxon>
        <taxon>Methanobacteriati</taxon>
        <taxon>Methanobacteriota</taxon>
        <taxon>Stenosarchaea group</taxon>
        <taxon>Halobacteria</taxon>
        <taxon>Halobacteriales</taxon>
        <taxon>Haloferacaceae</taxon>
        <taxon>Haloferax</taxon>
    </lineage>
</organism>
<gene>
    <name evidence="2" type="ORF">ACFQJC_11295</name>
</gene>
<sequence>MDVERLAPTVGIVGALCLGVSVALPGIVVASGGGPTASYYASGPTGLSIIGLLALLAVIVFLSGLQGRTDAETSAGLALVLSLAMLGLTTLWAFSIDSTVLFSFEREYSWLEYHRWAVLGSALLTFVGAAGYARSVL</sequence>
<name>A0ABD5ZGK6_9EURY</name>
<feature type="transmembrane region" description="Helical" evidence="1">
    <location>
        <begin position="45"/>
        <end position="65"/>
    </location>
</feature>
<feature type="transmembrane region" description="Helical" evidence="1">
    <location>
        <begin position="12"/>
        <end position="33"/>
    </location>
</feature>
<evidence type="ECO:0000256" key="1">
    <source>
        <dbReference type="SAM" id="Phobius"/>
    </source>
</evidence>
<accession>A0ABD5ZGK6</accession>
<evidence type="ECO:0000313" key="2">
    <source>
        <dbReference type="EMBL" id="MFC7204100.1"/>
    </source>
</evidence>
<keyword evidence="1" id="KW-0812">Transmembrane</keyword>
<protein>
    <submittedName>
        <fullName evidence="2">Uncharacterized protein</fullName>
    </submittedName>
</protein>
<dbReference type="Proteomes" id="UP001596481">
    <property type="component" value="Unassembled WGS sequence"/>
</dbReference>